<proteinExistence type="predicted"/>
<evidence type="ECO:0000256" key="1">
    <source>
        <dbReference type="SAM" id="MobiDB-lite"/>
    </source>
</evidence>
<comment type="caution">
    <text evidence="3">The sequence shown here is derived from an EMBL/GenBank/DDBJ whole genome shotgun (WGS) entry which is preliminary data.</text>
</comment>
<feature type="region of interest" description="Disordered" evidence="1">
    <location>
        <begin position="1"/>
        <end position="39"/>
    </location>
</feature>
<accession>A0A2T5JCJ1</accession>
<evidence type="ECO:0000313" key="3">
    <source>
        <dbReference type="EMBL" id="PTQ99481.1"/>
    </source>
</evidence>
<keyword evidence="4" id="KW-1185">Reference proteome</keyword>
<dbReference type="InterPro" id="IPR026377">
    <property type="entry name" value="Cell_surface_SprA"/>
</dbReference>
<organism evidence="3 4">
    <name type="scientific">Mucilaginibacter yixingensis</name>
    <dbReference type="NCBI Taxonomy" id="1295612"/>
    <lineage>
        <taxon>Bacteria</taxon>
        <taxon>Pseudomonadati</taxon>
        <taxon>Bacteroidota</taxon>
        <taxon>Sphingobacteriia</taxon>
        <taxon>Sphingobacteriales</taxon>
        <taxon>Sphingobacteriaceae</taxon>
        <taxon>Mucilaginibacter</taxon>
    </lineage>
</organism>
<name>A0A2T5JCJ1_9SPHI</name>
<dbReference type="RefSeq" id="WP_107827407.1">
    <property type="nucleotide sequence ID" value="NZ_CP160205.1"/>
</dbReference>
<dbReference type="Pfam" id="PF14349">
    <property type="entry name" value="SprA_N"/>
    <property type="match status" value="2"/>
</dbReference>
<dbReference type="InterPro" id="IPR025684">
    <property type="entry name" value="SprA_N_dom"/>
</dbReference>
<feature type="domain" description="Gliding motility protein SprA N-terminal" evidence="2">
    <location>
        <begin position="1057"/>
        <end position="1583"/>
    </location>
</feature>
<sequence length="2333" mass="262915">MSAYAQNPSPRDTSNRTRTPIRTYDSRNNQLRRGYLDPDPPGLVRSIEYDPTTNQYILYQKLGNFNYRPPIYLTVDQYMKLMQSVRSRDYYQQLANNYAYQSQQPGFIPQIQVRSRTFEQIFGSNTIDIRPQGSAEMIFAGQVNSNQNPLFNTNQRSQFNFNFDQRIQMNVTGNIGDKLKIATNYSTDAQFQFENQIKLDYTGHPDEIIQKIEAGTVSMPLPTTLITGTQALFGVKTKLQFGKLGVTSIFSQQRSEAKTITIKNGAQQGDFRLTPVDYEANKHYFLAQYFRDNYNKAMANIPIISSNITITKIEVWTTNRTNSTTDSRDVLAFLDLGENKPYNTTLVQGGLSALPAGFKGPGFTQRSNTLLDVLPANTKLTNSSTQNATTFFANTGGTDNYAKLTYARKLTDKEFTLHPQLGYISLNYPLNNDEVLAVAYRYTYNGVEYQVGEFSTDVPVDPANPKMLYVKLLKNETLKTNLPTWKLMMKNIYSLGAYQVSPTDFKFSIARLDEKSNIEKPIMDEGQLTKSKLWIQLMGVDNLNQQNAKQPDGYFDFLEGVTIDSQNGRIMFPTIEPFGSDLANKFTATETDLKSRYVYQAMYDSTKTIAQQFFPNLNRYVIKGTFSAQSGSEFFLNATNIPAGSVVVSAGSNTLQEGVDYSMDYSAGRLQVINQSLLQSGQPITVKIENNELFGVQQKSLYGSRFDYKVNNKLAFGATIMHLTEQPITQKELVGEESISNTIWGLDGNYSSQSRFLTRLVDKLPFISTKAPSSISISGEFAKLNPGTPSALNFAGSTKGTSYLDDFENSRSVIDIKSAVNWSISGTPQMFSESSLTDNLSYGYNRARLSFYNIDPIFYTLAGSNVPRLNNPRSELSNHYVRQVLEQEVFPYKQSVTGQALILPTLDLAYYPTIRGPYNFAPTGFNADGTLQNPRSRWGGIFRKLETNDFESLNVEFIEFWMLDPFIYKTSSQGGDLYFNLGSISEDILKDGRKSLENGLPVDGDLSKVDETNWGRVPKLQPVINAFDTNPNARILQDVGLDGLNDADERAKYATVIAQIKAQLSPQAAAAFEADPSSDDYQYYQGPLLDQANAGILQRYSRYNGTEGNSKTAEQSQALLGLSTSASTSLPDGEDINRDNNMSLADEYFEYKVSVRPQDFVVGQNFITDKVTAQVKLQNGQTSSVNWYQFRIPIANYQKKYGNIQDFKSIRFIRMFTTNFADTAVMRFATLQLVRGEWRNYNEENSTTKVLADPSLTNPPLDNSTLDVGTVNIEENGTRTPIPYVLPPGIDRQRDYNNLRTDTRLNEQSLSLTIKRLRDGYSRAAYKTFYNDLRNYKHMRMFIHAEGDQLHNNDLNAFIRLGTDYQDNYYEYEIPLTVTNPGTSDPNSIWPDANSLDIEMDLLTRAKLARNVARYNGGAWPLDLPYTLSDGKNKITIKGQPDLSRLRTIMLGVRNPLKTAASVNDDGMEKSAIVWFDELRMTDFDQRGGWAATGRINAKLADFADVTLSGAKSTIGFGSIDQTMAERQRSDNESYDVATSMELGKFFPDKKGIHIPMYVNVSTQSSMPQYDPAMPDVELKETLANARNQQERDSIRHAAQDYTIRKSINFTNVHKNRTDPTKPAHVWDIENFNATYAYTDYEHHDFTVENELQKTYKVAVAYNYTGQPKYYAPLEKIIKSNLLALFRDFNFSLKPTRLAFQISFDRFYSENTLRNNDPNNYIPIPTTFNKSFNITRVYGIGWNLSRSLSLDIDATNLSVVDEPAGRINGLKRDTLWDNLKKLGRTVNYTHTLNLNYTTPINKIPGLDWTNAIVHYSTTFNWQAAPLFAINSPTYDVGNTIQNQRTIQIQPTLNFAGLYNKFGFMRRANNNNGPDDKGGSLNKTLIGLLTSLKTFTGSYTRSEGTFLPGYLPNSNLGGQDLNYNAPGIGFLLGSQADIRPRALAGGWLSTDSLQNQLYSQSLNENLNMRAILEPFRDLRIELIALRTKDRTFQSNFKYVAALNGFQDLSPITSGDYSVSFLSLKTAFSKAYGIDNQSSVYQKFLDARAVISQRLGAQNPNSVSSAGSGGYADGYSRNSQEVLVPAFLAAYSGKDPSKVSLDNFPSFPIPNWQISYSGLGRIPLFSDLFDSFDLRHGYRSTYSVNSYSSLIRYTETNGGASARDINNDFLPQLQFTQITLFEQFVPLIGMDIRFKNQVSTNLEYRSSRTLSLSLLNSQLAQQNENILVFGLGYRTNHFRFPFGWFSDLKMNNDMNFKLDVSVRDTKTLIYRADVGSAEISSGAKNITMRPSIDYVLSQRFNMSVFYDSNITKPYTSQTFNTSVTNFGVNLKLLLQ</sequence>
<dbReference type="Proteomes" id="UP000244168">
    <property type="component" value="Unassembled WGS sequence"/>
</dbReference>
<feature type="compositionally biased region" description="Polar residues" evidence="1">
    <location>
        <begin position="1"/>
        <end position="31"/>
    </location>
</feature>
<gene>
    <name evidence="3" type="ORF">C8P68_102305</name>
</gene>
<reference evidence="3 4" key="1">
    <citation type="submission" date="2018-04" db="EMBL/GenBank/DDBJ databases">
        <title>Genomic Encyclopedia of Archaeal and Bacterial Type Strains, Phase II (KMG-II): from individual species to whole genera.</title>
        <authorList>
            <person name="Goeker M."/>
        </authorList>
    </citation>
    <scope>NUCLEOTIDE SEQUENCE [LARGE SCALE GENOMIC DNA]</scope>
    <source>
        <strain evidence="3 4">DSM 26809</strain>
    </source>
</reference>
<protein>
    <submittedName>
        <fullName evidence="3">Cell surface protein SprA</fullName>
    </submittedName>
</protein>
<dbReference type="EMBL" id="QAOQ01000002">
    <property type="protein sequence ID" value="PTQ99481.1"/>
    <property type="molecule type" value="Genomic_DNA"/>
</dbReference>
<evidence type="ECO:0000313" key="4">
    <source>
        <dbReference type="Proteomes" id="UP000244168"/>
    </source>
</evidence>
<dbReference type="NCBIfam" id="TIGR04189">
    <property type="entry name" value="surface_SprA"/>
    <property type="match status" value="1"/>
</dbReference>
<feature type="domain" description="Gliding motility protein SprA N-terminal" evidence="2">
    <location>
        <begin position="45"/>
        <end position="323"/>
    </location>
</feature>
<evidence type="ECO:0000259" key="2">
    <source>
        <dbReference type="Pfam" id="PF14349"/>
    </source>
</evidence>
<dbReference type="OrthoDB" id="9806090at2"/>